<dbReference type="InterPro" id="IPR045584">
    <property type="entry name" value="Pilin-like"/>
</dbReference>
<dbReference type="PANTHER" id="PTHR30093:SF44">
    <property type="entry name" value="TYPE II SECRETION SYSTEM CORE PROTEIN G"/>
    <property type="match status" value="1"/>
</dbReference>
<comment type="caution">
    <text evidence="7">The sequence shown here is derived from an EMBL/GenBank/DDBJ whole genome shotgun (WGS) entry which is preliminary data.</text>
</comment>
<accession>A0A395XTD0</accession>
<evidence type="ECO:0000313" key="7">
    <source>
        <dbReference type="EMBL" id="RGW55715.1"/>
    </source>
</evidence>
<comment type="subcellular location">
    <subcellularLocation>
        <location evidence="1">Membrane</location>
        <topology evidence="1">Single-pass membrane protein</topology>
    </subcellularLocation>
</comment>
<keyword evidence="3 6" id="KW-0812">Transmembrane</keyword>
<evidence type="ECO:0000256" key="1">
    <source>
        <dbReference type="ARBA" id="ARBA00004167"/>
    </source>
</evidence>
<dbReference type="PANTHER" id="PTHR30093">
    <property type="entry name" value="GENERAL SECRETION PATHWAY PROTEIN G"/>
    <property type="match status" value="1"/>
</dbReference>
<keyword evidence="2" id="KW-0488">Methylation</keyword>
<dbReference type="EMBL" id="QSEW01000001">
    <property type="protein sequence ID" value="RHA02136.1"/>
    <property type="molecule type" value="Genomic_DNA"/>
</dbReference>
<dbReference type="Proteomes" id="UP000266376">
    <property type="component" value="Unassembled WGS sequence"/>
</dbReference>
<name>A0A395XTD0_9FIRM</name>
<protein>
    <submittedName>
        <fullName evidence="7">Prepilin-type N-terminal cleavage/methylation domain-containing protein</fullName>
    </submittedName>
</protein>
<evidence type="ECO:0000256" key="5">
    <source>
        <dbReference type="ARBA" id="ARBA00023136"/>
    </source>
</evidence>
<evidence type="ECO:0000256" key="2">
    <source>
        <dbReference type="ARBA" id="ARBA00022481"/>
    </source>
</evidence>
<dbReference type="Proteomes" id="UP000284962">
    <property type="component" value="Unassembled WGS sequence"/>
</dbReference>
<dbReference type="EMBL" id="QSAJ01000002">
    <property type="protein sequence ID" value="RGW55715.1"/>
    <property type="molecule type" value="Genomic_DNA"/>
</dbReference>
<dbReference type="AlphaFoldDB" id="A0A395XTD0"/>
<sequence length="149" mass="16033">MFKKLKEKKGFTLVELIVVLVILAILAALLIPALTGYIDKAKNKSIVADTRQAVMAAQTLVDEKYAKNDVGVSVTPGKDVTYQAVKDLSEVKGSIDSFEVNTAKTGENEAGTKVVKLVYHNGKKQCTYDPANSATNSDGDYNVTAYTGK</sequence>
<gene>
    <name evidence="8" type="ORF">DW957_00245</name>
    <name evidence="7" type="ORF">DWV67_01210</name>
</gene>
<dbReference type="NCBIfam" id="TIGR02532">
    <property type="entry name" value="IV_pilin_GFxxxE"/>
    <property type="match status" value="1"/>
</dbReference>
<evidence type="ECO:0000256" key="4">
    <source>
        <dbReference type="ARBA" id="ARBA00022989"/>
    </source>
</evidence>
<evidence type="ECO:0000313" key="9">
    <source>
        <dbReference type="Proteomes" id="UP000266376"/>
    </source>
</evidence>
<dbReference type="Pfam" id="PF07963">
    <property type="entry name" value="N_methyl"/>
    <property type="match status" value="1"/>
</dbReference>
<organism evidence="7 9">
    <name type="scientific">Dorea formicigenerans</name>
    <dbReference type="NCBI Taxonomy" id="39486"/>
    <lineage>
        <taxon>Bacteria</taxon>
        <taxon>Bacillati</taxon>
        <taxon>Bacillota</taxon>
        <taxon>Clostridia</taxon>
        <taxon>Lachnospirales</taxon>
        <taxon>Lachnospiraceae</taxon>
        <taxon>Dorea</taxon>
    </lineage>
</organism>
<proteinExistence type="predicted"/>
<dbReference type="GO" id="GO:0016020">
    <property type="term" value="C:membrane"/>
    <property type="evidence" value="ECO:0007669"/>
    <property type="project" value="UniProtKB-SubCell"/>
</dbReference>
<reference evidence="9 10" key="1">
    <citation type="submission" date="2018-08" db="EMBL/GenBank/DDBJ databases">
        <title>A genome reference for cultivated species of the human gut microbiota.</title>
        <authorList>
            <person name="Zou Y."/>
            <person name="Xue W."/>
            <person name="Luo G."/>
        </authorList>
    </citation>
    <scope>NUCLEOTIDE SEQUENCE [LARGE SCALE GENOMIC DNA]</scope>
    <source>
        <strain evidence="7 9">AF12-11</strain>
        <strain evidence="8 10">AM46-16</strain>
    </source>
</reference>
<dbReference type="Gene3D" id="3.30.700.10">
    <property type="entry name" value="Glycoprotein, Type 4 Pilin"/>
    <property type="match status" value="1"/>
</dbReference>
<dbReference type="SUPFAM" id="SSF54523">
    <property type="entry name" value="Pili subunits"/>
    <property type="match status" value="1"/>
</dbReference>
<evidence type="ECO:0000313" key="10">
    <source>
        <dbReference type="Proteomes" id="UP000284962"/>
    </source>
</evidence>
<dbReference type="InterPro" id="IPR012902">
    <property type="entry name" value="N_methyl_site"/>
</dbReference>
<keyword evidence="5 6" id="KW-0472">Membrane</keyword>
<feature type="transmembrane region" description="Helical" evidence="6">
    <location>
        <begin position="12"/>
        <end position="34"/>
    </location>
</feature>
<dbReference type="PROSITE" id="PS00409">
    <property type="entry name" value="PROKAR_NTER_METHYL"/>
    <property type="match status" value="1"/>
</dbReference>
<evidence type="ECO:0000256" key="6">
    <source>
        <dbReference type="SAM" id="Phobius"/>
    </source>
</evidence>
<evidence type="ECO:0000256" key="3">
    <source>
        <dbReference type="ARBA" id="ARBA00022692"/>
    </source>
</evidence>
<keyword evidence="4 6" id="KW-1133">Transmembrane helix</keyword>
<evidence type="ECO:0000313" key="8">
    <source>
        <dbReference type="EMBL" id="RHA02136.1"/>
    </source>
</evidence>